<dbReference type="RefSeq" id="XP_014145411.1">
    <property type="nucleotide sequence ID" value="XM_014289936.1"/>
</dbReference>
<sequence length="70" mass="8231">MELSDYLEATKQWEQCEDTQSRSRAFEDAFSQLKLFTESNEGSHTYCDRGYPISIKEEFIADVLNRLDDE</sequence>
<keyword evidence="2" id="KW-1185">Reference proteome</keyword>
<dbReference type="GeneID" id="25916455"/>
<feature type="non-terminal residue" evidence="1">
    <location>
        <position position="70"/>
    </location>
</feature>
<name>A0A0L0F4F4_9EUKA</name>
<accession>A0A0L0F4F4</accession>
<evidence type="ECO:0000313" key="2">
    <source>
        <dbReference type="Proteomes" id="UP000054560"/>
    </source>
</evidence>
<dbReference type="EMBL" id="KQ248656">
    <property type="protein sequence ID" value="KNC71509.1"/>
    <property type="molecule type" value="Genomic_DNA"/>
</dbReference>
<evidence type="ECO:0000313" key="1">
    <source>
        <dbReference type="EMBL" id="KNC71509.1"/>
    </source>
</evidence>
<reference evidence="1 2" key="1">
    <citation type="submission" date="2011-02" db="EMBL/GenBank/DDBJ databases">
        <title>The Genome Sequence of Sphaeroforma arctica JP610.</title>
        <authorList>
            <consortium name="The Broad Institute Genome Sequencing Platform"/>
            <person name="Russ C."/>
            <person name="Cuomo C."/>
            <person name="Young S.K."/>
            <person name="Zeng Q."/>
            <person name="Gargeya S."/>
            <person name="Alvarado L."/>
            <person name="Berlin A."/>
            <person name="Chapman S.B."/>
            <person name="Chen Z."/>
            <person name="Freedman E."/>
            <person name="Gellesch M."/>
            <person name="Goldberg J."/>
            <person name="Griggs A."/>
            <person name="Gujja S."/>
            <person name="Heilman E."/>
            <person name="Heiman D."/>
            <person name="Howarth C."/>
            <person name="Mehta T."/>
            <person name="Neiman D."/>
            <person name="Pearson M."/>
            <person name="Roberts A."/>
            <person name="Saif S."/>
            <person name="Shea T."/>
            <person name="Shenoy N."/>
            <person name="Sisk P."/>
            <person name="Stolte C."/>
            <person name="Sykes S."/>
            <person name="White J."/>
            <person name="Yandava C."/>
            <person name="Burger G."/>
            <person name="Gray M.W."/>
            <person name="Holland P.W.H."/>
            <person name="King N."/>
            <person name="Lang F.B.F."/>
            <person name="Roger A.J."/>
            <person name="Ruiz-Trillo I."/>
            <person name="Haas B."/>
            <person name="Nusbaum C."/>
            <person name="Birren B."/>
        </authorList>
    </citation>
    <scope>NUCLEOTIDE SEQUENCE [LARGE SCALE GENOMIC DNA]</scope>
    <source>
        <strain evidence="1 2">JP610</strain>
    </source>
</reference>
<proteinExistence type="predicted"/>
<protein>
    <submittedName>
        <fullName evidence="1">Uncharacterized protein</fullName>
    </submittedName>
</protein>
<dbReference type="Proteomes" id="UP000054560">
    <property type="component" value="Unassembled WGS sequence"/>
</dbReference>
<gene>
    <name evidence="1" type="ORF">SARC_15951</name>
</gene>
<organism evidence="1 2">
    <name type="scientific">Sphaeroforma arctica JP610</name>
    <dbReference type="NCBI Taxonomy" id="667725"/>
    <lineage>
        <taxon>Eukaryota</taxon>
        <taxon>Ichthyosporea</taxon>
        <taxon>Ichthyophonida</taxon>
        <taxon>Sphaeroforma</taxon>
    </lineage>
</organism>
<dbReference type="AlphaFoldDB" id="A0A0L0F4F4"/>